<evidence type="ECO:0000259" key="15">
    <source>
        <dbReference type="Pfam" id="PF00905"/>
    </source>
</evidence>
<evidence type="ECO:0000259" key="16">
    <source>
        <dbReference type="Pfam" id="PF03717"/>
    </source>
</evidence>
<evidence type="ECO:0000313" key="18">
    <source>
        <dbReference type="Proteomes" id="UP000553766"/>
    </source>
</evidence>
<dbReference type="InterPro" id="IPR001460">
    <property type="entry name" value="PCN-bd_Tpept"/>
</dbReference>
<dbReference type="GO" id="GO:0008658">
    <property type="term" value="F:penicillin binding"/>
    <property type="evidence" value="ECO:0007669"/>
    <property type="project" value="InterPro"/>
</dbReference>
<dbReference type="InterPro" id="IPR017790">
    <property type="entry name" value="Penicillin-binding_protein_2"/>
</dbReference>
<keyword evidence="11" id="KW-1133">Transmembrane helix</keyword>
<keyword evidence="4" id="KW-0997">Cell inner membrane</keyword>
<comment type="subcellular location">
    <subcellularLocation>
        <location evidence="2">Cell membrane</location>
    </subcellularLocation>
    <subcellularLocation>
        <location evidence="1">Membrane</location>
        <topology evidence="1">Single-pass membrane protein</topology>
    </subcellularLocation>
</comment>
<protein>
    <submittedName>
        <fullName evidence="17">Penicillin-binding protein 2</fullName>
    </submittedName>
</protein>
<dbReference type="SUPFAM" id="SSF56519">
    <property type="entry name" value="Penicillin binding protein dimerisation domain"/>
    <property type="match status" value="1"/>
</dbReference>
<keyword evidence="9" id="KW-0133">Cell shape</keyword>
<feature type="domain" description="Penicillin-binding protein dimerisation" evidence="16">
    <location>
        <begin position="62"/>
        <end position="236"/>
    </location>
</feature>
<comment type="caution">
    <text evidence="17">The sequence shown here is derived from an EMBL/GenBank/DDBJ whole genome shotgun (WGS) entry which is preliminary data.</text>
</comment>
<evidence type="ECO:0000256" key="14">
    <source>
        <dbReference type="SAM" id="MobiDB-lite"/>
    </source>
</evidence>
<dbReference type="GO" id="GO:0006508">
    <property type="term" value="P:proteolysis"/>
    <property type="evidence" value="ECO:0007669"/>
    <property type="project" value="UniProtKB-KW"/>
</dbReference>
<feature type="region of interest" description="Disordered" evidence="14">
    <location>
        <begin position="619"/>
        <end position="648"/>
    </location>
</feature>
<evidence type="ECO:0000256" key="11">
    <source>
        <dbReference type="ARBA" id="ARBA00022989"/>
    </source>
</evidence>
<dbReference type="AlphaFoldDB" id="A0A840X7N9"/>
<dbReference type="PANTHER" id="PTHR30627:SF2">
    <property type="entry name" value="PEPTIDOGLYCAN D,D-TRANSPEPTIDASE MRDA"/>
    <property type="match status" value="1"/>
</dbReference>
<feature type="domain" description="Penicillin-binding protein transpeptidase" evidence="15">
    <location>
        <begin position="269"/>
        <end position="603"/>
    </location>
</feature>
<feature type="compositionally biased region" description="Basic and acidic residues" evidence="14">
    <location>
        <begin position="621"/>
        <end position="630"/>
    </location>
</feature>
<keyword evidence="12" id="KW-0472">Membrane</keyword>
<keyword evidence="6" id="KW-0645">Protease</keyword>
<evidence type="ECO:0000256" key="6">
    <source>
        <dbReference type="ARBA" id="ARBA00022670"/>
    </source>
</evidence>
<dbReference type="GO" id="GO:0009002">
    <property type="term" value="F:serine-type D-Ala-D-Ala carboxypeptidase activity"/>
    <property type="evidence" value="ECO:0007669"/>
    <property type="project" value="InterPro"/>
</dbReference>
<keyword evidence="8" id="KW-0378">Hydrolase</keyword>
<dbReference type="NCBIfam" id="TIGR03423">
    <property type="entry name" value="pbp2_mrdA"/>
    <property type="match status" value="1"/>
</dbReference>
<evidence type="ECO:0000256" key="10">
    <source>
        <dbReference type="ARBA" id="ARBA00022984"/>
    </source>
</evidence>
<dbReference type="GO" id="GO:0009252">
    <property type="term" value="P:peptidoglycan biosynthetic process"/>
    <property type="evidence" value="ECO:0007669"/>
    <property type="project" value="UniProtKB-KW"/>
</dbReference>
<dbReference type="Gene3D" id="3.30.1390.30">
    <property type="entry name" value="Penicillin-binding protein 2a, domain 3"/>
    <property type="match status" value="1"/>
</dbReference>
<evidence type="ECO:0000256" key="5">
    <source>
        <dbReference type="ARBA" id="ARBA00022645"/>
    </source>
</evidence>
<keyword evidence="7" id="KW-0812">Transmembrane</keyword>
<dbReference type="Gene3D" id="3.40.710.10">
    <property type="entry name" value="DD-peptidase/beta-lactamase superfamily"/>
    <property type="match status" value="1"/>
</dbReference>
<evidence type="ECO:0000256" key="9">
    <source>
        <dbReference type="ARBA" id="ARBA00022960"/>
    </source>
</evidence>
<sequence length="648" mass="71392">MSKKTQTPEPTQRRFSRRGVLLLGLQLALVGTLAWRMRQLQVVEADKYRLLAEENRINLRLIPPARGLIFDRNGEPLAINQQNYRIVIVREQARDVEDVLNRLAQIVEISPERRERVLRDVASRAAFVPVAVLEHMTWEDFARVSANAPALPGISPEVGLSRHYPHGPEFAHLVGYVGPVSDWDLSQIEDPDPLLQIPDFQIGKSGVERRHEDTLRGQAGTSRIEVNAVGRVIRELDRAEGRSGADMQLTIDYGLQAYALSRMGEESAAATVMDVHTGELLALASAPSFDPNNFVFGISQRDWDRLNSDDHRPMYNKTVSGAYPPGSTFKMIVALAAIELGLVDPEEEIFCNGSMMLGNQRFHCWRRGGHGHMNLRDSIKHSCDIYYYDIAQRIGMDRLTAFANKFGLGIRPDLPLPAVAAGLTPTRGWKAAVRGEAWQGGDTLNSGIGQGFMLASPVQLAIMTARLATGRAVEATLLRSIDGRLIQPQPAPPLEVSERGLRAVRDGMFAVSNERRGTAYSSRIADAEMILAGKTGTSQVRRISEAERRAGVFRNEDLPWNRRDHALFVGYAPYDDPKYAVSVVVEHGGSGSAAAAPIARDILMRALYGGLPPLEAYPPALREEIEEQRRSIPASSTAPPRSAGSGRA</sequence>
<keyword evidence="10" id="KW-0573">Peptidoglycan synthesis</keyword>
<reference evidence="17 18" key="1">
    <citation type="submission" date="2020-08" db="EMBL/GenBank/DDBJ databases">
        <title>Genomic Encyclopedia of Type Strains, Phase IV (KMG-IV): sequencing the most valuable type-strain genomes for metagenomic binning, comparative biology and taxonomic classification.</title>
        <authorList>
            <person name="Goeker M."/>
        </authorList>
    </citation>
    <scope>NUCLEOTIDE SEQUENCE [LARGE SCALE GENOMIC DNA]</scope>
    <source>
        <strain evidence="17 18">DSM 103377</strain>
    </source>
</reference>
<dbReference type="PANTHER" id="PTHR30627">
    <property type="entry name" value="PEPTIDOGLYCAN D,D-TRANSPEPTIDASE"/>
    <property type="match status" value="1"/>
</dbReference>
<evidence type="ECO:0000256" key="2">
    <source>
        <dbReference type="ARBA" id="ARBA00004236"/>
    </source>
</evidence>
<dbReference type="Gene3D" id="3.90.1310.10">
    <property type="entry name" value="Penicillin-binding protein 2a (Domain 2)"/>
    <property type="match status" value="1"/>
</dbReference>
<keyword evidence="3" id="KW-1003">Cell membrane</keyword>
<dbReference type="GO" id="GO:0005886">
    <property type="term" value="C:plasma membrane"/>
    <property type="evidence" value="ECO:0007669"/>
    <property type="project" value="UniProtKB-SubCell"/>
</dbReference>
<evidence type="ECO:0000256" key="1">
    <source>
        <dbReference type="ARBA" id="ARBA00004167"/>
    </source>
</evidence>
<keyword evidence="13" id="KW-0961">Cell wall biogenesis/degradation</keyword>
<accession>A0A840X7N9</accession>
<dbReference type="Pfam" id="PF00905">
    <property type="entry name" value="Transpeptidase"/>
    <property type="match status" value="1"/>
</dbReference>
<evidence type="ECO:0000313" key="17">
    <source>
        <dbReference type="EMBL" id="MBB5516727.1"/>
    </source>
</evidence>
<dbReference type="GO" id="GO:0071555">
    <property type="term" value="P:cell wall organization"/>
    <property type="evidence" value="ECO:0007669"/>
    <property type="project" value="UniProtKB-KW"/>
</dbReference>
<dbReference type="RefSeq" id="WP_184012622.1">
    <property type="nucleotide sequence ID" value="NZ_JACIJS010000008.1"/>
</dbReference>
<dbReference type="InterPro" id="IPR005311">
    <property type="entry name" value="PBP_dimer"/>
</dbReference>
<dbReference type="Pfam" id="PF03717">
    <property type="entry name" value="PBP_dimer"/>
    <property type="match status" value="1"/>
</dbReference>
<dbReference type="SUPFAM" id="SSF56601">
    <property type="entry name" value="beta-lactamase/transpeptidase-like"/>
    <property type="match status" value="1"/>
</dbReference>
<keyword evidence="5" id="KW-0121">Carboxypeptidase</keyword>
<evidence type="ECO:0000256" key="13">
    <source>
        <dbReference type="ARBA" id="ARBA00023316"/>
    </source>
</evidence>
<dbReference type="EMBL" id="JACIJS010000008">
    <property type="protein sequence ID" value="MBB5516727.1"/>
    <property type="molecule type" value="Genomic_DNA"/>
</dbReference>
<organism evidence="17 18">
    <name type="scientific">Rubricella aquisinus</name>
    <dbReference type="NCBI Taxonomy" id="2028108"/>
    <lineage>
        <taxon>Bacteria</taxon>
        <taxon>Pseudomonadati</taxon>
        <taxon>Pseudomonadota</taxon>
        <taxon>Alphaproteobacteria</taxon>
        <taxon>Rhodobacterales</taxon>
        <taxon>Paracoccaceae</taxon>
        <taxon>Rubricella</taxon>
    </lineage>
</organism>
<dbReference type="GO" id="GO:0071972">
    <property type="term" value="F:peptidoglycan L,D-transpeptidase activity"/>
    <property type="evidence" value="ECO:0007669"/>
    <property type="project" value="TreeGrafter"/>
</dbReference>
<evidence type="ECO:0000256" key="4">
    <source>
        <dbReference type="ARBA" id="ARBA00022519"/>
    </source>
</evidence>
<evidence type="ECO:0000256" key="8">
    <source>
        <dbReference type="ARBA" id="ARBA00022801"/>
    </source>
</evidence>
<dbReference type="InterPro" id="IPR012338">
    <property type="entry name" value="Beta-lactam/transpept-like"/>
</dbReference>
<evidence type="ECO:0000256" key="7">
    <source>
        <dbReference type="ARBA" id="ARBA00022692"/>
    </source>
</evidence>
<keyword evidence="18" id="KW-1185">Reference proteome</keyword>
<gene>
    <name evidence="17" type="ORF">FHS89_002767</name>
</gene>
<name>A0A840X7N9_9RHOB</name>
<dbReference type="InterPro" id="IPR050515">
    <property type="entry name" value="Beta-lactam/transpept"/>
</dbReference>
<dbReference type="GO" id="GO:0008360">
    <property type="term" value="P:regulation of cell shape"/>
    <property type="evidence" value="ECO:0007669"/>
    <property type="project" value="UniProtKB-KW"/>
</dbReference>
<dbReference type="Proteomes" id="UP000553766">
    <property type="component" value="Unassembled WGS sequence"/>
</dbReference>
<evidence type="ECO:0000256" key="12">
    <source>
        <dbReference type="ARBA" id="ARBA00023136"/>
    </source>
</evidence>
<evidence type="ECO:0000256" key="3">
    <source>
        <dbReference type="ARBA" id="ARBA00022475"/>
    </source>
</evidence>
<proteinExistence type="predicted"/>
<dbReference type="InterPro" id="IPR036138">
    <property type="entry name" value="PBP_dimer_sf"/>
</dbReference>